<dbReference type="PROSITE" id="PS51257">
    <property type="entry name" value="PROKAR_LIPOPROTEIN"/>
    <property type="match status" value="1"/>
</dbReference>
<reference evidence="2" key="1">
    <citation type="submission" date="2019-08" db="EMBL/GenBank/DDBJ databases">
        <authorList>
            <person name="Kucharzyk K."/>
            <person name="Murdoch R.W."/>
            <person name="Higgins S."/>
            <person name="Loffler F."/>
        </authorList>
    </citation>
    <scope>NUCLEOTIDE SEQUENCE</scope>
</reference>
<dbReference type="Pfam" id="PF12680">
    <property type="entry name" value="SnoaL_2"/>
    <property type="match status" value="1"/>
</dbReference>
<organism evidence="2">
    <name type="scientific">bioreactor metagenome</name>
    <dbReference type="NCBI Taxonomy" id="1076179"/>
    <lineage>
        <taxon>unclassified sequences</taxon>
        <taxon>metagenomes</taxon>
        <taxon>ecological metagenomes</taxon>
    </lineage>
</organism>
<dbReference type="InterPro" id="IPR032710">
    <property type="entry name" value="NTF2-like_dom_sf"/>
</dbReference>
<gene>
    <name evidence="2" type="ORF">SDC9_01186</name>
</gene>
<feature type="domain" description="SnoaL-like" evidence="1">
    <location>
        <begin position="39"/>
        <end position="140"/>
    </location>
</feature>
<evidence type="ECO:0000259" key="1">
    <source>
        <dbReference type="Pfam" id="PF12680"/>
    </source>
</evidence>
<sequence>MKKIVLFLAMASLFSCKQSEEKMISTKETSSENEKIAKELFLHFNNHDWQKMADLYTENPEFKEPTSGMKSQLKSRAQIVKEYSELQSMFPDVHDSVVAVYPSGKNKVIVEFVSKGTNPDKTKFELPICTIFTIENGKITKDYTYFDNSN</sequence>
<dbReference type="Gene3D" id="3.10.450.50">
    <property type="match status" value="1"/>
</dbReference>
<dbReference type="SUPFAM" id="SSF54427">
    <property type="entry name" value="NTF2-like"/>
    <property type="match status" value="1"/>
</dbReference>
<comment type="caution">
    <text evidence="2">The sequence shown here is derived from an EMBL/GenBank/DDBJ whole genome shotgun (WGS) entry which is preliminary data.</text>
</comment>
<protein>
    <recommendedName>
        <fullName evidence="1">SnoaL-like domain-containing protein</fullName>
    </recommendedName>
</protein>
<evidence type="ECO:0000313" key="2">
    <source>
        <dbReference type="EMBL" id="MPL55706.1"/>
    </source>
</evidence>
<accession>A0A644SM83</accession>
<proteinExistence type="predicted"/>
<dbReference type="AlphaFoldDB" id="A0A644SM83"/>
<dbReference type="InterPro" id="IPR037401">
    <property type="entry name" value="SnoaL-like"/>
</dbReference>
<dbReference type="EMBL" id="VSSQ01000002">
    <property type="protein sequence ID" value="MPL55706.1"/>
    <property type="molecule type" value="Genomic_DNA"/>
</dbReference>
<name>A0A644SM83_9ZZZZ</name>